<keyword evidence="2" id="KW-1185">Reference proteome</keyword>
<dbReference type="EMBL" id="CP000302">
    <property type="protein sequence ID" value="ABE56676.1"/>
    <property type="molecule type" value="Genomic_DNA"/>
</dbReference>
<dbReference type="HOGENOM" id="CLU_1481041_0_0_6"/>
<dbReference type="STRING" id="318161.Sden_3400"/>
<reference evidence="1 2" key="1">
    <citation type="submission" date="2006-03" db="EMBL/GenBank/DDBJ databases">
        <title>Complete sequence of Shewanella denitrificans OS217.</title>
        <authorList>
            <consortium name="US DOE Joint Genome Institute"/>
            <person name="Copeland A."/>
            <person name="Lucas S."/>
            <person name="Lapidus A."/>
            <person name="Barry K."/>
            <person name="Detter J.C."/>
            <person name="Glavina del Rio T."/>
            <person name="Hammon N."/>
            <person name="Israni S."/>
            <person name="Dalin E."/>
            <person name="Tice H."/>
            <person name="Pitluck S."/>
            <person name="Brettin T."/>
            <person name="Bruce D."/>
            <person name="Han C."/>
            <person name="Tapia R."/>
            <person name="Gilna P."/>
            <person name="Kiss H."/>
            <person name="Schmutz J."/>
            <person name="Larimer F."/>
            <person name="Land M."/>
            <person name="Hauser L."/>
            <person name="Kyrpides N."/>
            <person name="Lykidis A."/>
            <person name="Richardson P."/>
        </authorList>
    </citation>
    <scope>NUCLEOTIDE SEQUENCE [LARGE SCALE GENOMIC DNA]</scope>
    <source>
        <strain evidence="2">OS217 / ATCC BAA-1090 / DSM 15013</strain>
    </source>
</reference>
<organism evidence="1 2">
    <name type="scientific">Shewanella denitrificans (strain OS217 / ATCC BAA-1090 / DSM 15013)</name>
    <dbReference type="NCBI Taxonomy" id="318161"/>
    <lineage>
        <taxon>Bacteria</taxon>
        <taxon>Pseudomonadati</taxon>
        <taxon>Pseudomonadota</taxon>
        <taxon>Gammaproteobacteria</taxon>
        <taxon>Alteromonadales</taxon>
        <taxon>Shewanellaceae</taxon>
        <taxon>Shewanella</taxon>
    </lineage>
</organism>
<dbReference type="AlphaFoldDB" id="Q12IQ0"/>
<evidence type="ECO:0000313" key="1">
    <source>
        <dbReference type="EMBL" id="ABE56676.1"/>
    </source>
</evidence>
<dbReference type="Proteomes" id="UP000001982">
    <property type="component" value="Chromosome"/>
</dbReference>
<dbReference type="RefSeq" id="WP_011497818.1">
    <property type="nucleotide sequence ID" value="NC_007954.1"/>
</dbReference>
<gene>
    <name evidence="1" type="ordered locus">Sden_3400</name>
</gene>
<accession>Q12IQ0</accession>
<sequence length="182" mass="21195">MLTKNSIKDTILFYNRDIQLNKLFIALLTLCLMACDNRPAPSFYDVEKNFYDNKIIFNELAATFCDLGLKKNFGNNNHWFGYNIDTVEDKLRDKNLDRLLKKIGAKLITYQETESNQCSLIIDYSTRGFAGTGISYLYSYQVEHPMPFNSKEHTFEKISNLGLDMSFDKALESGWYFSFKYT</sequence>
<name>Q12IQ0_SHEDO</name>
<dbReference type="KEGG" id="sdn:Sden_3400"/>
<evidence type="ECO:0000313" key="2">
    <source>
        <dbReference type="Proteomes" id="UP000001982"/>
    </source>
</evidence>
<proteinExistence type="predicted"/>
<protein>
    <submittedName>
        <fullName evidence="1">Uncharacterized protein</fullName>
    </submittedName>
</protein>